<proteinExistence type="inferred from homology"/>
<dbReference type="Gene3D" id="3.40.1160.10">
    <property type="entry name" value="Acetylglutamate kinase-like"/>
    <property type="match status" value="1"/>
</dbReference>
<dbReference type="GO" id="GO:0009089">
    <property type="term" value="P:lysine biosynthetic process via diaminopimelate"/>
    <property type="evidence" value="ECO:0007669"/>
    <property type="project" value="UniProtKB-UniPathway"/>
</dbReference>
<keyword evidence="6 11" id="KW-0808">Transferase</keyword>
<dbReference type="InterPro" id="IPR036393">
    <property type="entry name" value="AceGlu_kinase-like_sf"/>
</dbReference>
<dbReference type="PANTHER" id="PTHR21499:SF59">
    <property type="entry name" value="ASPARTOKINASE"/>
    <property type="match status" value="1"/>
</dbReference>
<evidence type="ECO:0000256" key="3">
    <source>
        <dbReference type="ARBA" id="ARBA00010122"/>
    </source>
</evidence>
<evidence type="ECO:0000256" key="10">
    <source>
        <dbReference type="ARBA" id="ARBA00022915"/>
    </source>
</evidence>
<evidence type="ECO:0000256" key="1">
    <source>
        <dbReference type="ARBA" id="ARBA00002843"/>
    </source>
</evidence>
<evidence type="ECO:0000256" key="8">
    <source>
        <dbReference type="ARBA" id="ARBA00022777"/>
    </source>
</evidence>
<comment type="pathway">
    <text evidence="12">Amino-acid biosynthesis; L-threonine biosynthesis; L-threonine from L-aspartate: step 1/5.</text>
</comment>
<comment type="similarity">
    <text evidence="3 11">Belongs to the aspartokinase family.</text>
</comment>
<dbReference type="PANTHER" id="PTHR21499">
    <property type="entry name" value="ASPARTATE KINASE"/>
    <property type="match status" value="1"/>
</dbReference>
<keyword evidence="10" id="KW-0220">Diaminopimelate biosynthesis</keyword>
<comment type="pathway">
    <text evidence="2 12">Amino-acid biosynthesis; L-lysine biosynthesis via DAP pathway; (S)-tetrahydrodipicolinate from L-aspartate: step 1/4.</text>
</comment>
<comment type="pathway">
    <text evidence="12">Amino-acid biosynthesis; L-methionine biosynthesis via de novo pathway; L-homoserine from L-aspartate: step 1/3.</text>
</comment>
<comment type="catalytic activity">
    <reaction evidence="11">
        <text>L-aspartate + ATP = 4-phospho-L-aspartate + ADP</text>
        <dbReference type="Rhea" id="RHEA:23776"/>
        <dbReference type="ChEBI" id="CHEBI:29991"/>
        <dbReference type="ChEBI" id="CHEBI:30616"/>
        <dbReference type="ChEBI" id="CHEBI:57535"/>
        <dbReference type="ChEBI" id="CHEBI:456216"/>
        <dbReference type="EC" id="2.7.2.4"/>
    </reaction>
</comment>
<dbReference type="Pfam" id="PF00696">
    <property type="entry name" value="AA_kinase"/>
    <property type="match status" value="1"/>
</dbReference>
<evidence type="ECO:0000256" key="12">
    <source>
        <dbReference type="RuleBase" id="RU004249"/>
    </source>
</evidence>
<dbReference type="GO" id="GO:0004072">
    <property type="term" value="F:aspartate kinase activity"/>
    <property type="evidence" value="ECO:0007669"/>
    <property type="project" value="UniProtKB-EC"/>
</dbReference>
<dbReference type="AlphaFoldDB" id="A0A6J4Q7X5"/>
<dbReference type="GO" id="GO:0005829">
    <property type="term" value="C:cytosol"/>
    <property type="evidence" value="ECO:0007669"/>
    <property type="project" value="TreeGrafter"/>
</dbReference>
<dbReference type="InterPro" id="IPR001341">
    <property type="entry name" value="Asp_kinase"/>
</dbReference>
<dbReference type="UniPathway" id="UPA00050">
    <property type="reaction ID" value="UER00461"/>
</dbReference>
<evidence type="ECO:0000256" key="9">
    <source>
        <dbReference type="ARBA" id="ARBA00022840"/>
    </source>
</evidence>
<evidence type="ECO:0000256" key="2">
    <source>
        <dbReference type="ARBA" id="ARBA00004766"/>
    </source>
</evidence>
<dbReference type="GO" id="GO:0009090">
    <property type="term" value="P:homoserine biosynthetic process"/>
    <property type="evidence" value="ECO:0007669"/>
    <property type="project" value="TreeGrafter"/>
</dbReference>
<dbReference type="GO" id="GO:0019877">
    <property type="term" value="P:diaminopimelate biosynthetic process"/>
    <property type="evidence" value="ECO:0007669"/>
    <property type="project" value="UniProtKB-KW"/>
</dbReference>
<accession>A0A6J4Q7X5</accession>
<evidence type="ECO:0000256" key="4">
    <source>
        <dbReference type="ARBA" id="ARBA00013059"/>
    </source>
</evidence>
<keyword evidence="7" id="KW-0547">Nucleotide-binding</keyword>
<organism evidence="14">
    <name type="scientific">uncultured Rubrobacteraceae bacterium</name>
    <dbReference type="NCBI Taxonomy" id="349277"/>
    <lineage>
        <taxon>Bacteria</taxon>
        <taxon>Bacillati</taxon>
        <taxon>Actinomycetota</taxon>
        <taxon>Rubrobacteria</taxon>
        <taxon>Rubrobacterales</taxon>
        <taxon>Rubrobacteraceae</taxon>
        <taxon>environmental samples</taxon>
    </lineage>
</organism>
<feature type="domain" description="Aspartate/glutamate/uridylate kinase" evidence="13">
    <location>
        <begin position="8"/>
        <end position="297"/>
    </location>
</feature>
<evidence type="ECO:0000256" key="7">
    <source>
        <dbReference type="ARBA" id="ARBA00022741"/>
    </source>
</evidence>
<evidence type="ECO:0000256" key="5">
    <source>
        <dbReference type="ARBA" id="ARBA00016273"/>
    </source>
</evidence>
<evidence type="ECO:0000259" key="13">
    <source>
        <dbReference type="Pfam" id="PF00696"/>
    </source>
</evidence>
<evidence type="ECO:0000313" key="14">
    <source>
        <dbReference type="EMBL" id="CAA9437276.1"/>
    </source>
</evidence>
<dbReference type="GO" id="GO:0005524">
    <property type="term" value="F:ATP binding"/>
    <property type="evidence" value="ECO:0007669"/>
    <property type="project" value="UniProtKB-KW"/>
</dbReference>
<protein>
    <recommendedName>
        <fullName evidence="5 11">Aspartokinase</fullName>
        <ecNumber evidence="4 11">2.7.2.4</ecNumber>
    </recommendedName>
</protein>
<dbReference type="PROSITE" id="PS00324">
    <property type="entry name" value="ASPARTOKINASE"/>
    <property type="match status" value="1"/>
</dbReference>
<sequence length="411" mass="42865">MSLLERPLVIKFGGTSVGGGAEFVRAARIAAEAAGERPVAVVVSAMSGTTDTLLGYARMSSGWVSQTLKQETHEASVAELRRTLAERHLRAAREAVEPERLPEVEGRIVDLVGELEGVIEAPSENLKARRDEIAVYGERLSAELMAAAISSQGAPARAVAADPIATDANFGEAEVDPASTRERSARYVSPLLEEGQVAVVPGYVGRSPGGLPTTLGRGGSDLSATVLGGALGTSEVWIMSDVDGVLDADPRLVPGASLMPRLSYREAGVFAGLGAKVLHPRTMEPAEEAGIVVYVRNTFSPGGPGTHVTGFDPGAGVRCVALRQNVAMEIPCTDGREGRAAMVVCIGSPEDEDLKRGRRCLREAGISVQHFGIAAAGLVFVVAADMGLDALRALHEGLIPASEKFAGEEVA</sequence>
<reference evidence="14" key="1">
    <citation type="submission" date="2020-02" db="EMBL/GenBank/DDBJ databases">
        <authorList>
            <person name="Meier V. D."/>
        </authorList>
    </citation>
    <scope>NUCLEOTIDE SEQUENCE</scope>
    <source>
        <strain evidence="14">AVDCRST_MAG82</strain>
    </source>
</reference>
<dbReference type="EC" id="2.7.2.4" evidence="4 11"/>
<dbReference type="GO" id="GO:0009088">
    <property type="term" value="P:threonine biosynthetic process"/>
    <property type="evidence" value="ECO:0007669"/>
    <property type="project" value="UniProtKB-UniPathway"/>
</dbReference>
<dbReference type="InterPro" id="IPR001048">
    <property type="entry name" value="Asp/Glu/Uridylate_kinase"/>
</dbReference>
<dbReference type="SUPFAM" id="SSF53633">
    <property type="entry name" value="Carbamate kinase-like"/>
    <property type="match status" value="1"/>
</dbReference>
<dbReference type="UniPathway" id="UPA00051">
    <property type="reaction ID" value="UER00462"/>
</dbReference>
<comment type="function">
    <text evidence="1">Catalyzes the phosphorylation of the beta-carboxyl group of aspartic acid with ATP to yield 4-phospho-L-aspartate, which is involved in the branched biosynthetic pathway leading to the biosynthesis of amino acids lysine, threonine, isoleucine and methionine.</text>
</comment>
<dbReference type="InterPro" id="IPR018042">
    <property type="entry name" value="Aspartate_kinase_CS"/>
</dbReference>
<dbReference type="NCBIfam" id="TIGR00657">
    <property type="entry name" value="asp_kinases"/>
    <property type="match status" value="1"/>
</dbReference>
<evidence type="ECO:0000256" key="11">
    <source>
        <dbReference type="RuleBase" id="RU003448"/>
    </source>
</evidence>
<keyword evidence="12" id="KW-0028">Amino-acid biosynthesis</keyword>
<gene>
    <name evidence="14" type="ORF">AVDCRST_MAG82-2577</name>
</gene>
<keyword evidence="8 11" id="KW-0418">Kinase</keyword>
<name>A0A6J4Q7X5_9ACTN</name>
<dbReference type="EMBL" id="CADCVA010000325">
    <property type="protein sequence ID" value="CAA9437276.1"/>
    <property type="molecule type" value="Genomic_DNA"/>
</dbReference>
<keyword evidence="9" id="KW-0067">ATP-binding</keyword>
<evidence type="ECO:0000256" key="6">
    <source>
        <dbReference type="ARBA" id="ARBA00022679"/>
    </source>
</evidence>
<dbReference type="UniPathway" id="UPA00034">
    <property type="reaction ID" value="UER00015"/>
</dbReference>